<dbReference type="GO" id="GO:0006412">
    <property type="term" value="P:translation"/>
    <property type="evidence" value="ECO:0007669"/>
    <property type="project" value="UniProtKB-UniRule"/>
</dbReference>
<dbReference type="Gene3D" id="3.30.230.10">
    <property type="match status" value="1"/>
</dbReference>
<dbReference type="KEGG" id="mgz:GCW_01690"/>
<evidence type="ECO:0000256" key="5">
    <source>
        <dbReference type="HAMAP-Rule" id="MF_00532"/>
    </source>
</evidence>
<keyword evidence="2 5" id="KW-0689">Ribosomal protein</keyword>
<keyword evidence="3 5" id="KW-0687">Ribonucleoprotein</keyword>
<dbReference type="NCBIfam" id="NF001099">
    <property type="entry name" value="PRK00132.1"/>
    <property type="match status" value="1"/>
</dbReference>
<sequence>MAVVTFKGLGRRKSSTALVKLTPGSGKLVINNRKAEDYFPNKIVIQDMRQPLEVTKTASIYDINVVVNGGGFTGQAGAIRLGIARALVNMNPELKKQLKQHKLVTRDARVKERKKFGLYGARRAPQFTKR</sequence>
<dbReference type="GO" id="GO:0003723">
    <property type="term" value="F:RNA binding"/>
    <property type="evidence" value="ECO:0007669"/>
    <property type="project" value="TreeGrafter"/>
</dbReference>
<dbReference type="InterPro" id="IPR020568">
    <property type="entry name" value="Ribosomal_Su5_D2-typ_SF"/>
</dbReference>
<evidence type="ECO:0000313" key="8">
    <source>
        <dbReference type="Proteomes" id="UP000018735"/>
    </source>
</evidence>
<dbReference type="InterPro" id="IPR023035">
    <property type="entry name" value="Ribosomal_uS9_bac/plastid"/>
</dbReference>
<dbReference type="InterPro" id="IPR020574">
    <property type="entry name" value="Ribosomal_uS9_CS"/>
</dbReference>
<dbReference type="PANTHER" id="PTHR21569:SF1">
    <property type="entry name" value="SMALL RIBOSOMAL SUBUNIT PROTEIN US9M"/>
    <property type="match status" value="1"/>
</dbReference>
<proteinExistence type="inferred from homology"/>
<comment type="similarity">
    <text evidence="1 5 6">Belongs to the universal ribosomal protein uS9 family.</text>
</comment>
<dbReference type="PANTHER" id="PTHR21569">
    <property type="entry name" value="RIBOSOMAL PROTEIN S9"/>
    <property type="match status" value="1"/>
</dbReference>
<dbReference type="GeneID" id="93510123"/>
<evidence type="ECO:0000256" key="1">
    <source>
        <dbReference type="ARBA" id="ARBA00005251"/>
    </source>
</evidence>
<dbReference type="FunFam" id="3.30.230.10:FF:000001">
    <property type="entry name" value="30S ribosomal protein S9"/>
    <property type="match status" value="1"/>
</dbReference>
<dbReference type="InterPro" id="IPR000754">
    <property type="entry name" value="Ribosomal_uS9"/>
</dbReference>
<dbReference type="eggNOG" id="COG0103">
    <property type="taxonomic scope" value="Bacteria"/>
</dbReference>
<dbReference type="AlphaFoldDB" id="A0A0F6CKG4"/>
<evidence type="ECO:0000256" key="2">
    <source>
        <dbReference type="ARBA" id="ARBA00022980"/>
    </source>
</evidence>
<dbReference type="HOGENOM" id="CLU_046483_2_1_14"/>
<evidence type="ECO:0000256" key="6">
    <source>
        <dbReference type="RuleBase" id="RU003815"/>
    </source>
</evidence>
<evidence type="ECO:0000256" key="4">
    <source>
        <dbReference type="ARBA" id="ARBA00035259"/>
    </source>
</evidence>
<dbReference type="InterPro" id="IPR014721">
    <property type="entry name" value="Ribsml_uS5_D2-typ_fold_subgr"/>
</dbReference>
<dbReference type="GO" id="GO:0022627">
    <property type="term" value="C:cytosolic small ribosomal subunit"/>
    <property type="evidence" value="ECO:0007669"/>
    <property type="project" value="TreeGrafter"/>
</dbReference>
<dbReference type="PROSITE" id="PS00360">
    <property type="entry name" value="RIBOSOMAL_S9"/>
    <property type="match status" value="1"/>
</dbReference>
<dbReference type="Pfam" id="PF00380">
    <property type="entry name" value="Ribosomal_S9"/>
    <property type="match status" value="1"/>
</dbReference>
<dbReference type="Proteomes" id="UP000018735">
    <property type="component" value="Chromosome"/>
</dbReference>
<protein>
    <recommendedName>
        <fullName evidence="4 5">Small ribosomal subunit protein uS9</fullName>
    </recommendedName>
</protein>
<dbReference type="EMBL" id="CP006916">
    <property type="protein sequence ID" value="AHB99586.1"/>
    <property type="molecule type" value="Genomic_DNA"/>
</dbReference>
<dbReference type="GO" id="GO:0003735">
    <property type="term" value="F:structural constituent of ribosome"/>
    <property type="evidence" value="ECO:0007669"/>
    <property type="project" value="InterPro"/>
</dbReference>
<reference evidence="7 8" key="1">
    <citation type="journal article" date="2011" name="PLoS ONE">
        <title>Core proteome of the minimal cell: comparative proteomics of three mollicute species.</title>
        <authorList>
            <person name="Fisunov G.Y."/>
            <person name="Alexeev D.G."/>
            <person name="Bazaleev N.A."/>
            <person name="Ladygina V.G."/>
            <person name="Galyamina M.A."/>
            <person name="Kondratov I.G."/>
            <person name="Zhukova N.A."/>
            <person name="Serebryakova M.V."/>
            <person name="Demina I.A."/>
            <person name="Govorun V.M."/>
        </authorList>
    </citation>
    <scope>NUCLEOTIDE SEQUENCE [LARGE SCALE GENOMIC DNA]</scope>
    <source>
        <strain evidence="7 8">S6</strain>
    </source>
</reference>
<dbReference type="HAMAP" id="MF_00532_B">
    <property type="entry name" value="Ribosomal_uS9_B"/>
    <property type="match status" value="1"/>
</dbReference>
<dbReference type="RefSeq" id="WP_011113536.1">
    <property type="nucleotide sequence ID" value="NC_023030.2"/>
</dbReference>
<gene>
    <name evidence="5 7" type="primary">rpsI</name>
    <name evidence="7" type="ORF">GCW_01690</name>
</gene>
<organism evidence="7 8">
    <name type="scientific">Mycoplasmoides gallisepticum S6</name>
    <dbReference type="NCBI Taxonomy" id="1006581"/>
    <lineage>
        <taxon>Bacteria</taxon>
        <taxon>Bacillati</taxon>
        <taxon>Mycoplasmatota</taxon>
        <taxon>Mycoplasmoidales</taxon>
        <taxon>Mycoplasmoidaceae</taxon>
        <taxon>Mycoplasmoides</taxon>
    </lineage>
</organism>
<dbReference type="SUPFAM" id="SSF54211">
    <property type="entry name" value="Ribosomal protein S5 domain 2-like"/>
    <property type="match status" value="1"/>
</dbReference>
<name>A0A0F6CKG4_MYCGL</name>
<dbReference type="SMR" id="A0A0F6CKG4"/>
<accession>A0A0F6CKG4</accession>
<evidence type="ECO:0000256" key="3">
    <source>
        <dbReference type="ARBA" id="ARBA00023274"/>
    </source>
</evidence>
<evidence type="ECO:0000313" key="7">
    <source>
        <dbReference type="EMBL" id="AHB99586.1"/>
    </source>
</evidence>